<feature type="compositionally biased region" description="Low complexity" evidence="2">
    <location>
        <begin position="150"/>
        <end position="167"/>
    </location>
</feature>
<gene>
    <name evidence="4" type="ORF">THAOC_12873</name>
</gene>
<dbReference type="EMBL" id="AGNL01015184">
    <property type="protein sequence ID" value="EJK66223.1"/>
    <property type="molecule type" value="Genomic_DNA"/>
</dbReference>
<evidence type="ECO:0000313" key="4">
    <source>
        <dbReference type="EMBL" id="EJK66223.1"/>
    </source>
</evidence>
<feature type="region of interest" description="Disordered" evidence="2">
    <location>
        <begin position="35"/>
        <end position="97"/>
    </location>
</feature>
<evidence type="ECO:0000259" key="3">
    <source>
        <dbReference type="PROSITE" id="PS00036"/>
    </source>
</evidence>
<dbReference type="AlphaFoldDB" id="K0SJ52"/>
<dbReference type="InterPro" id="IPR004827">
    <property type="entry name" value="bZIP"/>
</dbReference>
<dbReference type="OrthoDB" id="48969at2759"/>
<dbReference type="SMART" id="SM00338">
    <property type="entry name" value="BRLZ"/>
    <property type="match status" value="1"/>
</dbReference>
<feature type="region of interest" description="Disordered" evidence="2">
    <location>
        <begin position="115"/>
        <end position="167"/>
    </location>
</feature>
<dbReference type="InterPro" id="IPR046347">
    <property type="entry name" value="bZIP_sf"/>
</dbReference>
<feature type="region of interest" description="Disordered" evidence="2">
    <location>
        <begin position="292"/>
        <end position="354"/>
    </location>
</feature>
<feature type="domain" description="BZIP" evidence="3">
    <location>
        <begin position="227"/>
        <end position="241"/>
    </location>
</feature>
<feature type="coiled-coil region" evidence="1">
    <location>
        <begin position="212"/>
        <end position="266"/>
    </location>
</feature>
<protein>
    <recommendedName>
        <fullName evidence="3">BZIP domain-containing protein</fullName>
    </recommendedName>
</protein>
<evidence type="ECO:0000256" key="2">
    <source>
        <dbReference type="SAM" id="MobiDB-lite"/>
    </source>
</evidence>
<keyword evidence="1" id="KW-0175">Coiled coil</keyword>
<feature type="region of interest" description="Disordered" evidence="2">
    <location>
        <begin position="1"/>
        <end position="21"/>
    </location>
</feature>
<dbReference type="GO" id="GO:0003700">
    <property type="term" value="F:DNA-binding transcription factor activity"/>
    <property type="evidence" value="ECO:0007669"/>
    <property type="project" value="InterPro"/>
</dbReference>
<evidence type="ECO:0000256" key="1">
    <source>
        <dbReference type="SAM" id="Coils"/>
    </source>
</evidence>
<sequence>MAGTRKRAIKTEAEEAAGNNWTMQESVDALAGVSASLSTAGDKRKSSSPSNGANKRSKKGANGMTARDRSSSIEGLVGAAASLEEGGDPTALPVPVDVPNPMLAPPVVDAVAAVATSSPPKTAPAKHHPTGFRKAKSGSSGAKKGKPKAQPKATAASGLAAAKKTKAAASKNLGLLGSNLDDGVPVGLVGGTKITTTTGGAKRQQVQYNPDRAMTKEQLTQWRREMRRVRNRESAAASRKKVRDRIEDLEREVNKWRVRYGDVINRIGDAERQRMGLPDADQVDAEDHDLAMQYDDEGAAQGDTLHPSAAPAPKQAKAKRKKLPTNKVKKEESQPMDGDDVLQREGGEVISHQV</sequence>
<accession>K0SJ52</accession>
<reference evidence="4 5" key="1">
    <citation type="journal article" date="2012" name="Genome Biol.">
        <title>Genome and low-iron response of an oceanic diatom adapted to chronic iron limitation.</title>
        <authorList>
            <person name="Lommer M."/>
            <person name="Specht M."/>
            <person name="Roy A.S."/>
            <person name="Kraemer L."/>
            <person name="Andreson R."/>
            <person name="Gutowska M.A."/>
            <person name="Wolf J."/>
            <person name="Bergner S.V."/>
            <person name="Schilhabel M.B."/>
            <person name="Klostermeier U.C."/>
            <person name="Beiko R.G."/>
            <person name="Rosenstiel P."/>
            <person name="Hippler M."/>
            <person name="Laroche J."/>
        </authorList>
    </citation>
    <scope>NUCLEOTIDE SEQUENCE [LARGE SCALE GENOMIC DNA]</scope>
    <source>
        <strain evidence="4 5">CCMP1005</strain>
    </source>
</reference>
<proteinExistence type="predicted"/>
<dbReference type="Gene3D" id="1.20.5.170">
    <property type="match status" value="1"/>
</dbReference>
<dbReference type="SUPFAM" id="SSF57959">
    <property type="entry name" value="Leucine zipper domain"/>
    <property type="match status" value="1"/>
</dbReference>
<feature type="compositionally biased region" description="Basic residues" evidence="2">
    <location>
        <begin position="124"/>
        <end position="136"/>
    </location>
</feature>
<comment type="caution">
    <text evidence="4">The sequence shown here is derived from an EMBL/GenBank/DDBJ whole genome shotgun (WGS) entry which is preliminary data.</text>
</comment>
<evidence type="ECO:0000313" key="5">
    <source>
        <dbReference type="Proteomes" id="UP000266841"/>
    </source>
</evidence>
<dbReference type="Proteomes" id="UP000266841">
    <property type="component" value="Unassembled WGS sequence"/>
</dbReference>
<keyword evidence="5" id="KW-1185">Reference proteome</keyword>
<name>K0SJ52_THAOC</name>
<organism evidence="4 5">
    <name type="scientific">Thalassiosira oceanica</name>
    <name type="common">Marine diatom</name>
    <dbReference type="NCBI Taxonomy" id="159749"/>
    <lineage>
        <taxon>Eukaryota</taxon>
        <taxon>Sar</taxon>
        <taxon>Stramenopiles</taxon>
        <taxon>Ochrophyta</taxon>
        <taxon>Bacillariophyta</taxon>
        <taxon>Coscinodiscophyceae</taxon>
        <taxon>Thalassiosirophycidae</taxon>
        <taxon>Thalassiosirales</taxon>
        <taxon>Thalassiosiraceae</taxon>
        <taxon>Thalassiosira</taxon>
    </lineage>
</organism>
<dbReference type="PROSITE" id="PS00036">
    <property type="entry name" value="BZIP_BASIC"/>
    <property type="match status" value="1"/>
</dbReference>